<keyword evidence="10" id="KW-1185">Reference proteome</keyword>
<keyword evidence="6 7" id="KW-0472">Membrane</keyword>
<evidence type="ECO:0000259" key="8">
    <source>
        <dbReference type="PROSITE" id="PS50928"/>
    </source>
</evidence>
<gene>
    <name evidence="9" type="ORF">DNH61_03410</name>
</gene>
<feature type="transmembrane region" description="Helical" evidence="7">
    <location>
        <begin position="167"/>
        <end position="185"/>
    </location>
</feature>
<proteinExistence type="inferred from homology"/>
<keyword evidence="2 7" id="KW-0813">Transport</keyword>
<dbReference type="GO" id="GO:0005886">
    <property type="term" value="C:plasma membrane"/>
    <property type="evidence" value="ECO:0007669"/>
    <property type="project" value="UniProtKB-SubCell"/>
</dbReference>
<dbReference type="InterPro" id="IPR051393">
    <property type="entry name" value="ABC_transporter_permease"/>
</dbReference>
<keyword evidence="3" id="KW-1003">Cell membrane</keyword>
<evidence type="ECO:0000256" key="5">
    <source>
        <dbReference type="ARBA" id="ARBA00022989"/>
    </source>
</evidence>
<protein>
    <submittedName>
        <fullName evidence="9">Sugar ABC transporter permease</fullName>
    </submittedName>
</protein>
<comment type="caution">
    <text evidence="9">The sequence shown here is derived from an EMBL/GenBank/DDBJ whole genome shotgun (WGS) entry which is preliminary data.</text>
</comment>
<dbReference type="EMBL" id="QKRB01000028">
    <property type="protein sequence ID" value="PZD97408.1"/>
    <property type="molecule type" value="Genomic_DNA"/>
</dbReference>
<evidence type="ECO:0000256" key="6">
    <source>
        <dbReference type="ARBA" id="ARBA00023136"/>
    </source>
</evidence>
<reference evidence="9 10" key="1">
    <citation type="submission" date="2018-06" db="EMBL/GenBank/DDBJ databases">
        <title>Paenibacillus imtechensis sp. nov.</title>
        <authorList>
            <person name="Pinnaka A.K."/>
            <person name="Singh H."/>
            <person name="Kaur M."/>
        </authorList>
    </citation>
    <scope>NUCLEOTIDE SEQUENCE [LARGE SCALE GENOMIC DNA]</scope>
    <source>
        <strain evidence="9 10">SMB1</strain>
    </source>
</reference>
<name>A0A2W1LAY1_9BACL</name>
<dbReference type="AlphaFoldDB" id="A0A2W1LAY1"/>
<feature type="transmembrane region" description="Helical" evidence="7">
    <location>
        <begin position="229"/>
        <end position="246"/>
    </location>
</feature>
<dbReference type="RefSeq" id="WP_111145266.1">
    <property type="nucleotide sequence ID" value="NZ_QKRB01000028.1"/>
</dbReference>
<keyword evidence="5 7" id="KW-1133">Transmembrane helix</keyword>
<evidence type="ECO:0000313" key="9">
    <source>
        <dbReference type="EMBL" id="PZD97408.1"/>
    </source>
</evidence>
<dbReference type="Proteomes" id="UP000249522">
    <property type="component" value="Unassembled WGS sequence"/>
</dbReference>
<dbReference type="OrthoDB" id="9785347at2"/>
<dbReference type="CDD" id="cd06261">
    <property type="entry name" value="TM_PBP2"/>
    <property type="match status" value="1"/>
</dbReference>
<dbReference type="PANTHER" id="PTHR30193:SF37">
    <property type="entry name" value="INNER MEMBRANE ABC TRANSPORTER PERMEASE PROTEIN YCJO"/>
    <property type="match status" value="1"/>
</dbReference>
<evidence type="ECO:0000256" key="2">
    <source>
        <dbReference type="ARBA" id="ARBA00022448"/>
    </source>
</evidence>
<dbReference type="InterPro" id="IPR035906">
    <property type="entry name" value="MetI-like_sf"/>
</dbReference>
<dbReference type="GO" id="GO:0055085">
    <property type="term" value="P:transmembrane transport"/>
    <property type="evidence" value="ECO:0007669"/>
    <property type="project" value="InterPro"/>
</dbReference>
<accession>A0A2W1LAY1</accession>
<evidence type="ECO:0000256" key="7">
    <source>
        <dbReference type="RuleBase" id="RU363032"/>
    </source>
</evidence>
<dbReference type="Gene3D" id="1.10.3720.10">
    <property type="entry name" value="MetI-like"/>
    <property type="match status" value="1"/>
</dbReference>
<dbReference type="Pfam" id="PF00528">
    <property type="entry name" value="BPD_transp_1"/>
    <property type="match status" value="1"/>
</dbReference>
<dbReference type="PROSITE" id="PS50928">
    <property type="entry name" value="ABC_TM1"/>
    <property type="match status" value="1"/>
</dbReference>
<feature type="transmembrane region" description="Helical" evidence="7">
    <location>
        <begin position="279"/>
        <end position="303"/>
    </location>
</feature>
<feature type="domain" description="ABC transmembrane type-1" evidence="8">
    <location>
        <begin position="85"/>
        <end position="300"/>
    </location>
</feature>
<comment type="similarity">
    <text evidence="7">Belongs to the binding-protein-dependent transport system permease family.</text>
</comment>
<sequence length="311" mass="35257">MQPRIGTHTKKTRKLRNSQSFKDHVSGYLYIAPFFILFGIFTLFPILWSAQISFYSWNILGSKEFIGFQNFIWLLTDDPRFWKAVGNTFTLWIISTIPQLFFALVLATVLNQSMLKGKALFRTAALIPNVTSLVAVAVIFGSIFGTHYGILNWLLSQLGFDKFNWLASYWGAQFAVALMVTWRWLGYNAIIYLAALQSIPSDIYEAARIDGASRVQQFFNITIPMMRPIILFTVIVSTVGGMQLFVEPMIFAGDQGGSKGQVLTMVLYLYTTAFTNNQFGYASAIAWLMFLIIVAFSVFNFYLTRKINSAD</sequence>
<feature type="transmembrane region" description="Helical" evidence="7">
    <location>
        <begin position="89"/>
        <end position="110"/>
    </location>
</feature>
<dbReference type="SUPFAM" id="SSF161098">
    <property type="entry name" value="MetI-like"/>
    <property type="match status" value="1"/>
</dbReference>
<organism evidence="9 10">
    <name type="scientific">Paenibacillus sambharensis</name>
    <dbReference type="NCBI Taxonomy" id="1803190"/>
    <lineage>
        <taxon>Bacteria</taxon>
        <taxon>Bacillati</taxon>
        <taxon>Bacillota</taxon>
        <taxon>Bacilli</taxon>
        <taxon>Bacillales</taxon>
        <taxon>Paenibacillaceae</taxon>
        <taxon>Paenibacillus</taxon>
    </lineage>
</organism>
<keyword evidence="4 7" id="KW-0812">Transmembrane</keyword>
<evidence type="ECO:0000256" key="3">
    <source>
        <dbReference type="ARBA" id="ARBA00022475"/>
    </source>
</evidence>
<feature type="transmembrane region" description="Helical" evidence="7">
    <location>
        <begin position="28"/>
        <end position="48"/>
    </location>
</feature>
<evidence type="ECO:0000256" key="1">
    <source>
        <dbReference type="ARBA" id="ARBA00004651"/>
    </source>
</evidence>
<feature type="transmembrane region" description="Helical" evidence="7">
    <location>
        <begin position="130"/>
        <end position="155"/>
    </location>
</feature>
<dbReference type="PANTHER" id="PTHR30193">
    <property type="entry name" value="ABC TRANSPORTER PERMEASE PROTEIN"/>
    <property type="match status" value="1"/>
</dbReference>
<dbReference type="InterPro" id="IPR000515">
    <property type="entry name" value="MetI-like"/>
</dbReference>
<evidence type="ECO:0000256" key="4">
    <source>
        <dbReference type="ARBA" id="ARBA00022692"/>
    </source>
</evidence>
<evidence type="ECO:0000313" key="10">
    <source>
        <dbReference type="Proteomes" id="UP000249522"/>
    </source>
</evidence>
<comment type="subcellular location">
    <subcellularLocation>
        <location evidence="1 7">Cell membrane</location>
        <topology evidence="1 7">Multi-pass membrane protein</topology>
    </subcellularLocation>
</comment>